<reference evidence="3" key="1">
    <citation type="submission" date="2017-06" db="EMBL/GenBank/DDBJ databases">
        <authorList>
            <person name="Varghese N."/>
            <person name="Submissions S."/>
        </authorList>
    </citation>
    <scope>NUCLEOTIDE SEQUENCE [LARGE SCALE GENOMIC DNA]</scope>
    <source>
        <strain evidence="3">NKM1</strain>
    </source>
</reference>
<evidence type="ECO:0000313" key="2">
    <source>
        <dbReference type="EMBL" id="SNS82460.1"/>
    </source>
</evidence>
<dbReference type="Proteomes" id="UP000198432">
    <property type="component" value="Unassembled WGS sequence"/>
</dbReference>
<dbReference type="RefSeq" id="WP_089320102.1">
    <property type="nucleotide sequence ID" value="NZ_FZOQ01000014.1"/>
</dbReference>
<name>A0A239HM91_9BACT</name>
<organism evidence="2 3">
    <name type="scientific">Pontibacter ummariensis</name>
    <dbReference type="NCBI Taxonomy" id="1610492"/>
    <lineage>
        <taxon>Bacteria</taxon>
        <taxon>Pseudomonadati</taxon>
        <taxon>Bacteroidota</taxon>
        <taxon>Cytophagia</taxon>
        <taxon>Cytophagales</taxon>
        <taxon>Hymenobacteraceae</taxon>
        <taxon>Pontibacter</taxon>
    </lineage>
</organism>
<dbReference type="OrthoDB" id="7548156at2"/>
<feature type="signal peptide" evidence="1">
    <location>
        <begin position="1"/>
        <end position="18"/>
    </location>
</feature>
<dbReference type="EMBL" id="FZOQ01000014">
    <property type="protein sequence ID" value="SNS82460.1"/>
    <property type="molecule type" value="Genomic_DNA"/>
</dbReference>
<proteinExistence type="predicted"/>
<keyword evidence="3" id="KW-1185">Reference proteome</keyword>
<feature type="chain" id="PRO_5012534416" description="Aspartyl protease" evidence="1">
    <location>
        <begin position="19"/>
        <end position="327"/>
    </location>
</feature>
<sequence>MKRTFVALGVAFVATVAACVAPGKVSEPTTDTPAWIPFTWIKGEVSGKQFDKMAMNVPLRLESIPHAFEAQFDMGATGTVILYEKNLANYFKRYPALLQQLDTTAVVYLNNTKNPVLKDISFKLGNVAFENRHAVLFKNYGEEIPLDSVRSPTAKHVGTVGAGIAKGKYLIIDYPNQRFAVQDSISPQLAAKTAFVPAKVGADNRIKVPLTINGEVHDVMFDTGASLFPLSVGTKDWYAYADTAQKDSMEITSWGQKVYMYGAPAKVDVYLGKAKLPPTKVYSLLNNTNFDNFYKQEGIVGLIGNAYFLDNVVVVDFKNKRFGVVQE</sequence>
<accession>A0A239HM91</accession>
<evidence type="ECO:0008006" key="4">
    <source>
        <dbReference type="Google" id="ProtNLM"/>
    </source>
</evidence>
<dbReference type="PROSITE" id="PS51257">
    <property type="entry name" value="PROKAR_LIPOPROTEIN"/>
    <property type="match status" value="1"/>
</dbReference>
<keyword evidence="1" id="KW-0732">Signal</keyword>
<protein>
    <recommendedName>
        <fullName evidence="4">Aspartyl protease</fullName>
    </recommendedName>
</protein>
<evidence type="ECO:0000256" key="1">
    <source>
        <dbReference type="SAM" id="SignalP"/>
    </source>
</evidence>
<dbReference type="AlphaFoldDB" id="A0A239HM91"/>
<gene>
    <name evidence="2" type="ORF">SAMN06296052_11462</name>
</gene>
<evidence type="ECO:0000313" key="3">
    <source>
        <dbReference type="Proteomes" id="UP000198432"/>
    </source>
</evidence>